<dbReference type="Proteomes" id="UP001296776">
    <property type="component" value="Unassembled WGS sequence"/>
</dbReference>
<reference evidence="15" key="1">
    <citation type="submission" date="2017-08" db="EMBL/GenBank/DDBJ databases">
        <authorList>
            <person name="Imhoff J.F."/>
            <person name="Rahn T."/>
            <person name="Kuenzel S."/>
            <person name="Neulinger S.C."/>
        </authorList>
    </citation>
    <scope>NUCLEOTIDE SEQUENCE</scope>
    <source>
        <strain evidence="15">DSM 11080</strain>
    </source>
</reference>
<dbReference type="InterPro" id="IPR009647">
    <property type="entry name" value="PBP_C"/>
</dbReference>
<keyword evidence="16" id="KW-1185">Reference proteome</keyword>
<dbReference type="InterPro" id="IPR011815">
    <property type="entry name" value="PBP_1c"/>
</dbReference>
<evidence type="ECO:0000313" key="16">
    <source>
        <dbReference type="Proteomes" id="UP001296776"/>
    </source>
</evidence>
<dbReference type="InterPro" id="IPR050396">
    <property type="entry name" value="Glycosyltr_51/Transpeptidase"/>
</dbReference>
<dbReference type="InterPro" id="IPR036950">
    <property type="entry name" value="PBP_transglycosylase"/>
</dbReference>
<keyword evidence="6" id="KW-0328">Glycosyltransferase</keyword>
<evidence type="ECO:0000256" key="3">
    <source>
        <dbReference type="ARBA" id="ARBA00007739"/>
    </source>
</evidence>
<accession>A0AAJ0U6V6</accession>
<evidence type="ECO:0000256" key="11">
    <source>
        <dbReference type="ARBA" id="ARBA00049902"/>
    </source>
</evidence>
<sequence length="695" mass="73954">MIALAISAIGAWLLVEAVLTSAEPVSLEIARSPVVLDRNGRLLRAFTVADGRWRLPVTQADVDPLYLQMLIGYEDQRFFVHPGVDARALVRAAWQMLRHRRIVSGGSTLTMQVVRLRLGLATGSFDDKWRQLIGALALERDVEKGRVLDAYLNLAPFGGNLEGVRAAALAWFGREPARLTPAQAALLVALPQAPEQRRPDRFPEAARRGRDRVLARAEALGLIDADAAAAARREPIPTERRPFPLLAPHLTRRLVASAPVASSASAVADEHRLTLNAELQQRLETLAAERAARLPDAVSVALLAADYRSGEVLASVGSADLLARERDGFVDMTRAPRSPGSTLKPLIYGLAFELGLAHPESLIEDRPSAFGGYVPENFDRGFQGTVTVRSALQQSLNVPAVTLLEHVGPARLLARLRRAGAQPELPAVASAPAGLAIGLGGLGLTLKELVALYAAIANGGQSVHLRERLVAQDDAAAQRRDAADRPANPVLEERAAWYLGSILSGAGRLDQRSDGIAIKTGTSYGYRDAWALGYDGAHVVGVWVGRPDGAAVPGLTGGNAAVPILRNAFARIGKQVPLPGPPNGVLFASTAQLPRPLQRAADETAESGREGPAIAFPPDGARIDLVGGSAGSNVQALVLKVRNGRPPFLWLANGVPVAREPYARVARWQPDGTGFATIAVVDADGRSSHVSVELR</sequence>
<evidence type="ECO:0000256" key="7">
    <source>
        <dbReference type="ARBA" id="ARBA00022679"/>
    </source>
</evidence>
<evidence type="ECO:0000256" key="5">
    <source>
        <dbReference type="ARBA" id="ARBA00022670"/>
    </source>
</evidence>
<feature type="domain" description="Penicillin-binding C-terminal" evidence="14">
    <location>
        <begin position="604"/>
        <end position="691"/>
    </location>
</feature>
<comment type="pathway">
    <text evidence="1">Cell wall biogenesis; peptidoglycan biosynthesis.</text>
</comment>
<dbReference type="GO" id="GO:0006508">
    <property type="term" value="P:proteolysis"/>
    <property type="evidence" value="ECO:0007669"/>
    <property type="project" value="UniProtKB-KW"/>
</dbReference>
<dbReference type="Pfam" id="PF00912">
    <property type="entry name" value="Transgly"/>
    <property type="match status" value="1"/>
</dbReference>
<evidence type="ECO:0000259" key="13">
    <source>
        <dbReference type="Pfam" id="PF00912"/>
    </source>
</evidence>
<dbReference type="InterPro" id="IPR001264">
    <property type="entry name" value="Glyco_trans_51"/>
</dbReference>
<dbReference type="GO" id="GO:0004180">
    <property type="term" value="F:carboxypeptidase activity"/>
    <property type="evidence" value="ECO:0007669"/>
    <property type="project" value="UniProtKB-KW"/>
</dbReference>
<comment type="catalytic activity">
    <reaction evidence="11">
        <text>[GlcNAc-(1-&gt;4)-Mur2Ac(oyl-L-Ala-gamma-D-Glu-L-Lys-D-Ala-D-Ala)](n)-di-trans,octa-cis-undecaprenyl diphosphate + beta-D-GlcNAc-(1-&gt;4)-Mur2Ac(oyl-L-Ala-gamma-D-Glu-L-Lys-D-Ala-D-Ala)-di-trans,octa-cis-undecaprenyl diphosphate = [GlcNAc-(1-&gt;4)-Mur2Ac(oyl-L-Ala-gamma-D-Glu-L-Lys-D-Ala-D-Ala)](n+1)-di-trans,octa-cis-undecaprenyl diphosphate + di-trans,octa-cis-undecaprenyl diphosphate + H(+)</text>
        <dbReference type="Rhea" id="RHEA:23708"/>
        <dbReference type="Rhea" id="RHEA-COMP:9602"/>
        <dbReference type="Rhea" id="RHEA-COMP:9603"/>
        <dbReference type="ChEBI" id="CHEBI:15378"/>
        <dbReference type="ChEBI" id="CHEBI:58405"/>
        <dbReference type="ChEBI" id="CHEBI:60033"/>
        <dbReference type="ChEBI" id="CHEBI:78435"/>
        <dbReference type="EC" id="2.4.99.28"/>
    </reaction>
</comment>
<evidence type="ECO:0000256" key="4">
    <source>
        <dbReference type="ARBA" id="ARBA00022645"/>
    </source>
</evidence>
<dbReference type="GO" id="GO:0030288">
    <property type="term" value="C:outer membrane-bounded periplasmic space"/>
    <property type="evidence" value="ECO:0007669"/>
    <property type="project" value="TreeGrafter"/>
</dbReference>
<dbReference type="GO" id="GO:0009252">
    <property type="term" value="P:peptidoglycan biosynthetic process"/>
    <property type="evidence" value="ECO:0007669"/>
    <property type="project" value="InterPro"/>
</dbReference>
<keyword evidence="7" id="KW-0808">Transferase</keyword>
<proteinExistence type="inferred from homology"/>
<evidence type="ECO:0000256" key="8">
    <source>
        <dbReference type="ARBA" id="ARBA00022801"/>
    </source>
</evidence>
<dbReference type="EC" id="2.4.99.28" evidence="10"/>
<dbReference type="NCBIfam" id="TIGR02073">
    <property type="entry name" value="PBP_1c"/>
    <property type="match status" value="1"/>
</dbReference>
<gene>
    <name evidence="15" type="primary">pbpC</name>
    <name evidence="15" type="ORF">CKO40_17490</name>
</gene>
<comment type="similarity">
    <text evidence="2">In the C-terminal section; belongs to the transpeptidase family.</text>
</comment>
<feature type="domain" description="Penicillin-binding protein transpeptidase" evidence="12">
    <location>
        <begin position="302"/>
        <end position="537"/>
    </location>
</feature>
<dbReference type="InterPro" id="IPR012338">
    <property type="entry name" value="Beta-lactam/transpept-like"/>
</dbReference>
<keyword evidence="9" id="KW-0511">Multifunctional enzyme</keyword>
<name>A0AAJ0U6V6_9GAMM</name>
<organism evidence="15 16">
    <name type="scientific">Halochromatium glycolicum</name>
    <dbReference type="NCBI Taxonomy" id="85075"/>
    <lineage>
        <taxon>Bacteria</taxon>
        <taxon>Pseudomonadati</taxon>
        <taxon>Pseudomonadota</taxon>
        <taxon>Gammaproteobacteria</taxon>
        <taxon>Chromatiales</taxon>
        <taxon>Chromatiaceae</taxon>
        <taxon>Halochromatium</taxon>
    </lineage>
</organism>
<dbReference type="PANTHER" id="PTHR32282">
    <property type="entry name" value="BINDING PROTEIN TRANSPEPTIDASE, PUTATIVE-RELATED"/>
    <property type="match status" value="1"/>
</dbReference>
<reference evidence="15" key="2">
    <citation type="journal article" date="2020" name="Microorganisms">
        <title>Osmotic Adaptation and Compatible Solute Biosynthesis of Phototrophic Bacteria as Revealed from Genome Analyses.</title>
        <authorList>
            <person name="Imhoff J.F."/>
            <person name="Rahn T."/>
            <person name="Kunzel S."/>
            <person name="Keller A."/>
            <person name="Neulinger S.C."/>
        </authorList>
    </citation>
    <scope>NUCLEOTIDE SEQUENCE</scope>
    <source>
        <strain evidence="15">DSM 11080</strain>
    </source>
</reference>
<dbReference type="Pfam" id="PF00905">
    <property type="entry name" value="Transpeptidase"/>
    <property type="match status" value="1"/>
</dbReference>
<evidence type="ECO:0000256" key="2">
    <source>
        <dbReference type="ARBA" id="ARBA00007090"/>
    </source>
</evidence>
<evidence type="ECO:0000256" key="1">
    <source>
        <dbReference type="ARBA" id="ARBA00004752"/>
    </source>
</evidence>
<dbReference type="SUPFAM" id="SSF56601">
    <property type="entry name" value="beta-lactamase/transpeptidase-like"/>
    <property type="match status" value="1"/>
</dbReference>
<evidence type="ECO:0000256" key="9">
    <source>
        <dbReference type="ARBA" id="ARBA00023268"/>
    </source>
</evidence>
<dbReference type="AlphaFoldDB" id="A0AAJ0U6V6"/>
<dbReference type="InterPro" id="IPR001460">
    <property type="entry name" value="PCN-bd_Tpept"/>
</dbReference>
<dbReference type="GO" id="GO:0008658">
    <property type="term" value="F:penicillin binding"/>
    <property type="evidence" value="ECO:0007669"/>
    <property type="project" value="InterPro"/>
</dbReference>
<comment type="similarity">
    <text evidence="3">In the N-terminal section; belongs to the glycosyltransferase 51 family.</text>
</comment>
<dbReference type="Pfam" id="PF06832">
    <property type="entry name" value="BiPBP_C"/>
    <property type="match status" value="1"/>
</dbReference>
<feature type="domain" description="Glycosyl transferase family 51" evidence="13">
    <location>
        <begin position="44"/>
        <end position="217"/>
    </location>
</feature>
<evidence type="ECO:0000256" key="10">
    <source>
        <dbReference type="ARBA" id="ARBA00044770"/>
    </source>
</evidence>
<dbReference type="EMBL" id="NRSJ01000038">
    <property type="protein sequence ID" value="MBK1706292.1"/>
    <property type="molecule type" value="Genomic_DNA"/>
</dbReference>
<evidence type="ECO:0000259" key="14">
    <source>
        <dbReference type="Pfam" id="PF06832"/>
    </source>
</evidence>
<dbReference type="GO" id="GO:0008955">
    <property type="term" value="F:peptidoglycan glycosyltransferase activity"/>
    <property type="evidence" value="ECO:0007669"/>
    <property type="project" value="UniProtKB-EC"/>
</dbReference>
<keyword evidence="4" id="KW-0121">Carboxypeptidase</keyword>
<keyword evidence="5" id="KW-0645">Protease</keyword>
<evidence type="ECO:0000256" key="6">
    <source>
        <dbReference type="ARBA" id="ARBA00022676"/>
    </source>
</evidence>
<comment type="caution">
    <text evidence="15">The sequence shown here is derived from an EMBL/GenBank/DDBJ whole genome shotgun (WGS) entry which is preliminary data.</text>
</comment>
<evidence type="ECO:0000313" key="15">
    <source>
        <dbReference type="EMBL" id="MBK1706292.1"/>
    </source>
</evidence>
<protein>
    <recommendedName>
        <fullName evidence="10">peptidoglycan glycosyltransferase</fullName>
        <ecNumber evidence="10">2.4.99.28</ecNumber>
    </recommendedName>
</protein>
<dbReference type="InterPro" id="IPR023346">
    <property type="entry name" value="Lysozyme-like_dom_sf"/>
</dbReference>
<dbReference type="SUPFAM" id="SSF53955">
    <property type="entry name" value="Lysozyme-like"/>
    <property type="match status" value="1"/>
</dbReference>
<dbReference type="Gene3D" id="1.10.3810.10">
    <property type="entry name" value="Biosynthetic peptidoglycan transglycosylase-like"/>
    <property type="match status" value="1"/>
</dbReference>
<evidence type="ECO:0000259" key="12">
    <source>
        <dbReference type="Pfam" id="PF00905"/>
    </source>
</evidence>
<dbReference type="Gene3D" id="3.40.710.10">
    <property type="entry name" value="DD-peptidase/beta-lactamase superfamily"/>
    <property type="match status" value="1"/>
</dbReference>
<keyword evidence="8" id="KW-0378">Hydrolase</keyword>
<dbReference type="PANTHER" id="PTHR32282:SF15">
    <property type="entry name" value="PENICILLIN-BINDING PROTEIN 1C"/>
    <property type="match status" value="1"/>
</dbReference>